<evidence type="ECO:0000313" key="2">
    <source>
        <dbReference type="EMBL" id="KAG5653558.1"/>
    </source>
</evidence>
<dbReference type="InterPro" id="IPR040976">
    <property type="entry name" value="Pkinase_fungal"/>
</dbReference>
<dbReference type="OrthoDB" id="312874at2759"/>
<feature type="domain" description="Fungal-type protein kinase" evidence="1">
    <location>
        <begin position="2"/>
        <end position="162"/>
    </location>
</feature>
<gene>
    <name evidence="2" type="ORF">H0H81_012367</name>
</gene>
<name>A0A9P7GNW9_9AGAR</name>
<reference evidence="2" key="1">
    <citation type="submission" date="2021-02" db="EMBL/GenBank/DDBJ databases">
        <authorList>
            <person name="Nieuwenhuis M."/>
            <person name="Van De Peppel L.J.J."/>
        </authorList>
    </citation>
    <scope>NUCLEOTIDE SEQUENCE</scope>
    <source>
        <strain evidence="2">D49</strain>
    </source>
</reference>
<dbReference type="EMBL" id="JABCKI010000046">
    <property type="protein sequence ID" value="KAG5653558.1"/>
    <property type="molecule type" value="Genomic_DNA"/>
</dbReference>
<evidence type="ECO:0000259" key="1">
    <source>
        <dbReference type="Pfam" id="PF17667"/>
    </source>
</evidence>
<accession>A0A9P7GNW9</accession>
<comment type="caution">
    <text evidence="2">The sequence shown here is derived from an EMBL/GenBank/DDBJ whole genome shotgun (WGS) entry which is preliminary data.</text>
</comment>
<reference evidence="2" key="2">
    <citation type="submission" date="2021-10" db="EMBL/GenBank/DDBJ databases">
        <title>Phylogenomics reveals ancestral predisposition of the termite-cultivated fungus Termitomyces towards a domesticated lifestyle.</title>
        <authorList>
            <person name="Auxier B."/>
            <person name="Grum-Grzhimaylo A."/>
            <person name="Cardenas M.E."/>
            <person name="Lodge J.D."/>
            <person name="Laessoe T."/>
            <person name="Pedersen O."/>
            <person name="Smith M.E."/>
            <person name="Kuyper T.W."/>
            <person name="Franco-Molano E.A."/>
            <person name="Baroni T.J."/>
            <person name="Aanen D.K."/>
        </authorList>
    </citation>
    <scope>NUCLEOTIDE SEQUENCE</scope>
    <source>
        <strain evidence="2">D49</strain>
    </source>
</reference>
<proteinExistence type="predicted"/>
<dbReference type="Pfam" id="PF17667">
    <property type="entry name" value="Pkinase_fungal"/>
    <property type="match status" value="1"/>
</dbReference>
<organism evidence="2 3">
    <name type="scientific">Sphagnurus paluster</name>
    <dbReference type="NCBI Taxonomy" id="117069"/>
    <lineage>
        <taxon>Eukaryota</taxon>
        <taxon>Fungi</taxon>
        <taxon>Dikarya</taxon>
        <taxon>Basidiomycota</taxon>
        <taxon>Agaricomycotina</taxon>
        <taxon>Agaricomycetes</taxon>
        <taxon>Agaricomycetidae</taxon>
        <taxon>Agaricales</taxon>
        <taxon>Tricholomatineae</taxon>
        <taxon>Lyophyllaceae</taxon>
        <taxon>Sphagnurus</taxon>
    </lineage>
</organism>
<sequence>MRRTLMEQPDRRFILGLVFARDQLIVLLNRSGTLVTATSINIHKDPKNFIRVIGGLSSMTPEQLGWDMSMKIYDHIKDEVLHSYESLDFEGVYGDTSYHLHWVLDVTVDGKTERYLSVRVLSALRATEIFGRATMVFEVIKFDERFDPKETFALKRYWRPVASKVANDAQISSAADEFNPYPTEGEFYDIMGDSTDDDIPKFAYSHHDITLEDGHTIDILFFTDAPYNMNLWIVFKRKSYSRWASLSNTSAASAS</sequence>
<dbReference type="Proteomes" id="UP000717328">
    <property type="component" value="Unassembled WGS sequence"/>
</dbReference>
<dbReference type="AlphaFoldDB" id="A0A9P7GNW9"/>
<evidence type="ECO:0000313" key="3">
    <source>
        <dbReference type="Proteomes" id="UP000717328"/>
    </source>
</evidence>
<protein>
    <recommendedName>
        <fullName evidence="1">Fungal-type protein kinase domain-containing protein</fullName>
    </recommendedName>
</protein>
<keyword evidence="3" id="KW-1185">Reference proteome</keyword>